<accession>A0A418M6K5</accession>
<name>A0A418M6K5_9BACT</name>
<dbReference type="PANTHER" id="PTHR43433">
    <property type="entry name" value="HYDROLASE, ALPHA/BETA FOLD FAMILY PROTEIN"/>
    <property type="match status" value="1"/>
</dbReference>
<feature type="domain" description="AB hydrolase-1" evidence="2">
    <location>
        <begin position="27"/>
        <end position="264"/>
    </location>
</feature>
<dbReference type="Gene3D" id="3.40.50.1820">
    <property type="entry name" value="alpha/beta hydrolase"/>
    <property type="match status" value="1"/>
</dbReference>
<dbReference type="RefSeq" id="WP_119669359.1">
    <property type="nucleotide sequence ID" value="NZ_QXED01000005.1"/>
</dbReference>
<proteinExistence type="inferred from homology"/>
<dbReference type="InterPro" id="IPR050471">
    <property type="entry name" value="AB_hydrolase"/>
</dbReference>
<dbReference type="InterPro" id="IPR000639">
    <property type="entry name" value="Epox_hydrolase-like"/>
</dbReference>
<dbReference type="GO" id="GO:0016787">
    <property type="term" value="F:hydrolase activity"/>
    <property type="evidence" value="ECO:0007669"/>
    <property type="project" value="UniProtKB-KW"/>
</dbReference>
<keyword evidence="3" id="KW-0378">Hydrolase</keyword>
<evidence type="ECO:0000259" key="2">
    <source>
        <dbReference type="Pfam" id="PF00561"/>
    </source>
</evidence>
<dbReference type="FunFam" id="3.40.50.1820:FF:000205">
    <property type="entry name" value="Non-haem bromoperoxidase BPO-A2"/>
    <property type="match status" value="1"/>
</dbReference>
<evidence type="ECO:0000256" key="1">
    <source>
        <dbReference type="ARBA" id="ARBA00038128"/>
    </source>
</evidence>
<comment type="caution">
    <text evidence="3">The sequence shown here is derived from an EMBL/GenBank/DDBJ whole genome shotgun (WGS) entry which is preliminary data.</text>
</comment>
<sequence>MSYIKAGTDRAGHPVNLYYQDWGQGDPVVLIHGWPLSHEMWDYQMTELPKHNLRCIAYDRRGFGKSSKPWAGYDYDTLADDLKAVLDELDLQNVTLVGFSMGGGEVARYMSRHGGARVAKVAFISAVTPYLLKTNDNPDGVDKDVFDEIITNLNKDRADFLQTFGKQFYGVNLISHPVSQAHLDGDFMRAYLASPKATIDCAHAFAETDFRDDLATINVPALIVHGDSDKTVPIEASGERTAQALPTAHYIVYDGAPHGLFFTEKDRLTRDLLEFIQQPVSVRTSSPTY</sequence>
<dbReference type="PRINTS" id="PR00412">
    <property type="entry name" value="EPOXHYDRLASE"/>
</dbReference>
<dbReference type="SUPFAM" id="SSF53474">
    <property type="entry name" value="alpha/beta-Hydrolases"/>
    <property type="match status" value="1"/>
</dbReference>
<dbReference type="InterPro" id="IPR000073">
    <property type="entry name" value="AB_hydrolase_1"/>
</dbReference>
<protein>
    <submittedName>
        <fullName evidence="3">Alpha/beta hydrolase</fullName>
    </submittedName>
</protein>
<dbReference type="EMBL" id="QXED01000005">
    <property type="protein sequence ID" value="RIV21568.1"/>
    <property type="molecule type" value="Genomic_DNA"/>
</dbReference>
<dbReference type="PANTHER" id="PTHR43433:SF4">
    <property type="entry name" value="NON-HEME CHLOROPEROXIDASE-RELATED"/>
    <property type="match status" value="1"/>
</dbReference>
<dbReference type="Pfam" id="PF00561">
    <property type="entry name" value="Abhydrolase_1"/>
    <property type="match status" value="1"/>
</dbReference>
<comment type="similarity">
    <text evidence="1">Belongs to the AB hydrolase superfamily. Bacterial non-heme haloperoxidase / perhydrolase family.</text>
</comment>
<keyword evidence="4" id="KW-1185">Reference proteome</keyword>
<evidence type="ECO:0000313" key="4">
    <source>
        <dbReference type="Proteomes" id="UP000283523"/>
    </source>
</evidence>
<dbReference type="OrthoDB" id="9780932at2"/>
<evidence type="ECO:0000313" key="3">
    <source>
        <dbReference type="EMBL" id="RIV21568.1"/>
    </source>
</evidence>
<gene>
    <name evidence="3" type="ORF">DYU11_19395</name>
</gene>
<organism evidence="3 4">
    <name type="scientific">Fibrisoma montanum</name>
    <dbReference type="NCBI Taxonomy" id="2305895"/>
    <lineage>
        <taxon>Bacteria</taxon>
        <taxon>Pseudomonadati</taxon>
        <taxon>Bacteroidota</taxon>
        <taxon>Cytophagia</taxon>
        <taxon>Cytophagales</taxon>
        <taxon>Spirosomataceae</taxon>
        <taxon>Fibrisoma</taxon>
    </lineage>
</organism>
<dbReference type="InterPro" id="IPR029058">
    <property type="entry name" value="AB_hydrolase_fold"/>
</dbReference>
<dbReference type="AlphaFoldDB" id="A0A418M6K5"/>
<reference evidence="3 4" key="1">
    <citation type="submission" date="2018-08" db="EMBL/GenBank/DDBJ databases">
        <title>Fibrisoma montanum sp. nov., isolated from Danxia mountain soil.</title>
        <authorList>
            <person name="Huang Y."/>
        </authorList>
    </citation>
    <scope>NUCLEOTIDE SEQUENCE [LARGE SCALE GENOMIC DNA]</scope>
    <source>
        <strain evidence="3 4">HYT19</strain>
    </source>
</reference>
<dbReference type="Proteomes" id="UP000283523">
    <property type="component" value="Unassembled WGS sequence"/>
</dbReference>
<dbReference type="PRINTS" id="PR00111">
    <property type="entry name" value="ABHYDROLASE"/>
</dbReference>